<feature type="transmembrane region" description="Helical" evidence="6">
    <location>
        <begin position="185"/>
        <end position="205"/>
    </location>
</feature>
<evidence type="ECO:0000256" key="1">
    <source>
        <dbReference type="ARBA" id="ARBA00004651"/>
    </source>
</evidence>
<keyword evidence="9" id="KW-1185">Reference proteome</keyword>
<feature type="transmembrane region" description="Helical" evidence="6">
    <location>
        <begin position="45"/>
        <end position="65"/>
    </location>
</feature>
<keyword evidence="4 6" id="KW-1133">Transmembrane helix</keyword>
<feature type="transmembrane region" description="Helical" evidence="6">
    <location>
        <begin position="14"/>
        <end position="33"/>
    </location>
</feature>
<dbReference type="AlphaFoldDB" id="A0A1I1QUP1"/>
<organism evidence="8 9">
    <name type="scientific">Pseudooceanicola nitratireducens</name>
    <dbReference type="NCBI Taxonomy" id="517719"/>
    <lineage>
        <taxon>Bacteria</taxon>
        <taxon>Pseudomonadati</taxon>
        <taxon>Pseudomonadota</taxon>
        <taxon>Alphaproteobacteria</taxon>
        <taxon>Rhodobacterales</taxon>
        <taxon>Paracoccaceae</taxon>
        <taxon>Pseudooceanicola</taxon>
    </lineage>
</organism>
<comment type="subcellular location">
    <subcellularLocation>
        <location evidence="1">Cell membrane</location>
        <topology evidence="1">Multi-pass membrane protein</topology>
    </subcellularLocation>
</comment>
<dbReference type="EMBL" id="FOLX01000005">
    <property type="protein sequence ID" value="SFD23588.1"/>
    <property type="molecule type" value="Genomic_DNA"/>
</dbReference>
<reference evidence="8 9" key="1">
    <citation type="submission" date="2016-10" db="EMBL/GenBank/DDBJ databases">
        <authorList>
            <person name="de Groot N.N."/>
        </authorList>
    </citation>
    <scope>NUCLEOTIDE SEQUENCE [LARGE SCALE GENOMIC DNA]</scope>
    <source>
        <strain evidence="8 9">DSM 29619</strain>
    </source>
</reference>
<feature type="transmembrane region" description="Helical" evidence="6">
    <location>
        <begin position="95"/>
        <end position="111"/>
    </location>
</feature>
<dbReference type="GO" id="GO:0006825">
    <property type="term" value="P:copper ion transport"/>
    <property type="evidence" value="ECO:0007669"/>
    <property type="project" value="InterPro"/>
</dbReference>
<protein>
    <submittedName>
        <fullName evidence="8">Putative copper resistance protein D</fullName>
    </submittedName>
</protein>
<dbReference type="STRING" id="517719.SAMN05421762_3714"/>
<keyword evidence="2" id="KW-1003">Cell membrane</keyword>
<dbReference type="RefSeq" id="WP_093454948.1">
    <property type="nucleotide sequence ID" value="NZ_FNZG01000007.1"/>
</dbReference>
<evidence type="ECO:0000256" key="3">
    <source>
        <dbReference type="ARBA" id="ARBA00022692"/>
    </source>
</evidence>
<dbReference type="GO" id="GO:0005886">
    <property type="term" value="C:plasma membrane"/>
    <property type="evidence" value="ECO:0007669"/>
    <property type="project" value="UniProtKB-SubCell"/>
</dbReference>
<gene>
    <name evidence="8" type="ORF">SAMN05421762_3714</name>
</gene>
<evidence type="ECO:0000313" key="9">
    <source>
        <dbReference type="Proteomes" id="UP000231644"/>
    </source>
</evidence>
<keyword evidence="3 6" id="KW-0812">Transmembrane</keyword>
<dbReference type="PANTHER" id="PTHR34820">
    <property type="entry name" value="INNER MEMBRANE PROTEIN YEBZ"/>
    <property type="match status" value="1"/>
</dbReference>
<evidence type="ECO:0000256" key="4">
    <source>
        <dbReference type="ARBA" id="ARBA00022989"/>
    </source>
</evidence>
<dbReference type="OrthoDB" id="8478277at2"/>
<accession>A0A1I1QUP1</accession>
<feature type="transmembrane region" description="Helical" evidence="6">
    <location>
        <begin position="118"/>
        <end position="137"/>
    </location>
</feature>
<evidence type="ECO:0000256" key="2">
    <source>
        <dbReference type="ARBA" id="ARBA00022475"/>
    </source>
</evidence>
<dbReference type="Pfam" id="PF05425">
    <property type="entry name" value="CopD"/>
    <property type="match status" value="1"/>
</dbReference>
<feature type="transmembrane region" description="Helical" evidence="6">
    <location>
        <begin position="143"/>
        <end position="165"/>
    </location>
</feature>
<dbReference type="PANTHER" id="PTHR34820:SF4">
    <property type="entry name" value="INNER MEMBRANE PROTEIN YEBZ"/>
    <property type="match status" value="1"/>
</dbReference>
<evidence type="ECO:0000313" key="8">
    <source>
        <dbReference type="EMBL" id="SFD23588.1"/>
    </source>
</evidence>
<proteinExistence type="predicted"/>
<evidence type="ECO:0000256" key="6">
    <source>
        <dbReference type="SAM" id="Phobius"/>
    </source>
</evidence>
<dbReference type="InterPro" id="IPR008457">
    <property type="entry name" value="Cu-R_CopD_dom"/>
</dbReference>
<sequence>MPDIWGQAAVATKFLLYLGVLTSAGLILCRQVFSEQLAGLDRFLRAWAVFFALLAATMSFLGFAVRGAVLMDDASGMTDLAILALLWETPPGDALLLRLLGLGALLTGVVLGGRWLWVALLGSFLAIWSFCEIGHVASEDRLWFQSVLFGHLIVAAFWIGVLLPLHKLSGSADTLRVAAVLGHRFGQVASVAVPLLLLAGVVMTWRLVGSLPALLGTAYGLTLLAKIAVVTLLLALAAINKTRLVPALQSGDPKAGPHLARSISLEWVCIGVILLATAVFTSILTVPS</sequence>
<feature type="transmembrane region" description="Helical" evidence="6">
    <location>
        <begin position="267"/>
        <end position="286"/>
    </location>
</feature>
<dbReference type="Proteomes" id="UP000231644">
    <property type="component" value="Unassembled WGS sequence"/>
</dbReference>
<feature type="transmembrane region" description="Helical" evidence="6">
    <location>
        <begin position="217"/>
        <end position="239"/>
    </location>
</feature>
<feature type="domain" description="Copper resistance protein D" evidence="7">
    <location>
        <begin position="183"/>
        <end position="279"/>
    </location>
</feature>
<evidence type="ECO:0000259" key="7">
    <source>
        <dbReference type="Pfam" id="PF05425"/>
    </source>
</evidence>
<name>A0A1I1QUP1_9RHOB</name>
<keyword evidence="5 6" id="KW-0472">Membrane</keyword>
<evidence type="ECO:0000256" key="5">
    <source>
        <dbReference type="ARBA" id="ARBA00023136"/>
    </source>
</evidence>
<dbReference type="InterPro" id="IPR032694">
    <property type="entry name" value="CopC/D"/>
</dbReference>